<dbReference type="EMBL" id="GL379879">
    <property type="protein sequence ID" value="EGT59953.1"/>
    <property type="molecule type" value="Genomic_DNA"/>
</dbReference>
<feature type="transmembrane region" description="Helical" evidence="1">
    <location>
        <begin position="59"/>
        <end position="78"/>
    </location>
</feature>
<gene>
    <name evidence="2" type="ORF">CAEBREN_12381</name>
</gene>
<keyword evidence="1" id="KW-1133">Transmembrane helix</keyword>
<dbReference type="Proteomes" id="UP000008068">
    <property type="component" value="Unassembled WGS sequence"/>
</dbReference>
<reference evidence="3" key="1">
    <citation type="submission" date="2011-07" db="EMBL/GenBank/DDBJ databases">
        <authorList>
            <consortium name="Caenorhabditis brenneri Sequencing and Analysis Consortium"/>
            <person name="Wilson R.K."/>
        </authorList>
    </citation>
    <scope>NUCLEOTIDE SEQUENCE [LARGE SCALE GENOMIC DNA]</scope>
    <source>
        <strain evidence="3">PB2801</strain>
    </source>
</reference>
<evidence type="ECO:0000256" key="1">
    <source>
        <dbReference type="SAM" id="Phobius"/>
    </source>
</evidence>
<keyword evidence="3" id="KW-1185">Reference proteome</keyword>
<feature type="transmembrane region" description="Helical" evidence="1">
    <location>
        <begin position="7"/>
        <end position="25"/>
    </location>
</feature>
<dbReference type="InParanoid" id="G0NGE1"/>
<dbReference type="AlphaFoldDB" id="G0NGE1"/>
<accession>G0NGE1</accession>
<proteinExistence type="predicted"/>
<organism evidence="3">
    <name type="scientific">Caenorhabditis brenneri</name>
    <name type="common">Nematode worm</name>
    <dbReference type="NCBI Taxonomy" id="135651"/>
    <lineage>
        <taxon>Eukaryota</taxon>
        <taxon>Metazoa</taxon>
        <taxon>Ecdysozoa</taxon>
        <taxon>Nematoda</taxon>
        <taxon>Chromadorea</taxon>
        <taxon>Rhabditida</taxon>
        <taxon>Rhabditina</taxon>
        <taxon>Rhabditomorpha</taxon>
        <taxon>Rhabditoidea</taxon>
        <taxon>Rhabditidae</taxon>
        <taxon>Peloderinae</taxon>
        <taxon>Caenorhabditis</taxon>
    </lineage>
</organism>
<keyword evidence="1" id="KW-0472">Membrane</keyword>
<dbReference type="HOGENOM" id="CLU_2252429_0_0_1"/>
<protein>
    <submittedName>
        <fullName evidence="2">Uncharacterized protein</fullName>
    </submittedName>
</protein>
<name>G0NGE1_CAEBE</name>
<keyword evidence="1" id="KW-0812">Transmembrane</keyword>
<evidence type="ECO:0000313" key="3">
    <source>
        <dbReference type="Proteomes" id="UP000008068"/>
    </source>
</evidence>
<sequence>MVSRRSAAYLVILCTVIIIFTYSVYTEALNRGYFSSSGQDSNMVTGYSINFEIPRGAKIIFFAVGMLMIGSCLIFDIAHHYGYGRTHQVLKNSHPEPKKKRIDV</sequence>
<evidence type="ECO:0000313" key="2">
    <source>
        <dbReference type="EMBL" id="EGT59953.1"/>
    </source>
</evidence>